<dbReference type="Proteomes" id="UP000267128">
    <property type="component" value="Unassembled WGS sequence"/>
</dbReference>
<protein>
    <recommendedName>
        <fullName evidence="6">LPXTG cell wall anchor domain-containing protein</fullName>
    </recommendedName>
</protein>
<feature type="transmembrane region" description="Helical" evidence="2">
    <location>
        <begin position="168"/>
        <end position="187"/>
    </location>
</feature>
<sequence length="193" mass="18944">MNRSIRTLIIAAPLAVAALTLTPGAALAADGPVIVAPVGGDPKPMDIAAPTPAPQPVPDGPGEVSNGKPKPTHPKPHHPQPNPDGPGGITDTPDCTHGCGGNDVPDDKAGPNPGNDKPGDDKPGTPDAGDEPDAGKNQGGATDSISIPTRVDAGAASADSPSENGLDLTWTLAGGALLVASGAAFAARKRQQA</sequence>
<evidence type="ECO:0000256" key="2">
    <source>
        <dbReference type="SAM" id="Phobius"/>
    </source>
</evidence>
<accession>A0A3N0C960</accession>
<reference evidence="4 5" key="1">
    <citation type="submission" date="2018-11" db="EMBL/GenBank/DDBJ databases">
        <authorList>
            <person name="Li F."/>
        </authorList>
    </citation>
    <scope>NUCLEOTIDE SEQUENCE [LARGE SCALE GENOMIC DNA]</scope>
    <source>
        <strain evidence="4 5">Gsoil 097</strain>
    </source>
</reference>
<keyword evidence="3" id="KW-0732">Signal</keyword>
<evidence type="ECO:0000256" key="3">
    <source>
        <dbReference type="SAM" id="SignalP"/>
    </source>
</evidence>
<feature type="chain" id="PRO_5018058901" description="LPXTG cell wall anchor domain-containing protein" evidence="3">
    <location>
        <begin position="29"/>
        <end position="193"/>
    </location>
</feature>
<dbReference type="AlphaFoldDB" id="A0A3N0C960"/>
<proteinExistence type="predicted"/>
<name>A0A3N0C960_9ACTN</name>
<keyword evidence="5" id="KW-1185">Reference proteome</keyword>
<evidence type="ECO:0008006" key="6">
    <source>
        <dbReference type="Google" id="ProtNLM"/>
    </source>
</evidence>
<feature type="region of interest" description="Disordered" evidence="1">
    <location>
        <begin position="36"/>
        <end position="166"/>
    </location>
</feature>
<organism evidence="4 5">
    <name type="scientific">Nocardioides marmoriginsengisoli</name>
    <dbReference type="NCBI Taxonomy" id="661483"/>
    <lineage>
        <taxon>Bacteria</taxon>
        <taxon>Bacillati</taxon>
        <taxon>Actinomycetota</taxon>
        <taxon>Actinomycetes</taxon>
        <taxon>Propionibacteriales</taxon>
        <taxon>Nocardioidaceae</taxon>
        <taxon>Nocardioides</taxon>
    </lineage>
</organism>
<keyword evidence="2" id="KW-0812">Transmembrane</keyword>
<comment type="caution">
    <text evidence="4">The sequence shown here is derived from an EMBL/GenBank/DDBJ whole genome shotgun (WGS) entry which is preliminary data.</text>
</comment>
<dbReference type="RefSeq" id="WP_123229710.1">
    <property type="nucleotide sequence ID" value="NZ_RJSE01000016.1"/>
</dbReference>
<keyword evidence="2" id="KW-1133">Transmembrane helix</keyword>
<feature type="signal peptide" evidence="3">
    <location>
        <begin position="1"/>
        <end position="28"/>
    </location>
</feature>
<keyword evidence="2" id="KW-0472">Membrane</keyword>
<evidence type="ECO:0000313" key="5">
    <source>
        <dbReference type="Proteomes" id="UP000267128"/>
    </source>
</evidence>
<dbReference type="EMBL" id="RJSE01000016">
    <property type="protein sequence ID" value="RNL60008.1"/>
    <property type="molecule type" value="Genomic_DNA"/>
</dbReference>
<evidence type="ECO:0000313" key="4">
    <source>
        <dbReference type="EMBL" id="RNL60008.1"/>
    </source>
</evidence>
<gene>
    <name evidence="4" type="ORF">EFK50_21725</name>
</gene>
<evidence type="ECO:0000256" key="1">
    <source>
        <dbReference type="SAM" id="MobiDB-lite"/>
    </source>
</evidence>